<protein>
    <submittedName>
        <fullName evidence="2">Uncharacterized protein</fullName>
    </submittedName>
</protein>
<organism evidence="2 3">
    <name type="scientific">Gossypium arboreum</name>
    <name type="common">Tree cotton</name>
    <name type="synonym">Gossypium nanking</name>
    <dbReference type="NCBI Taxonomy" id="29729"/>
    <lineage>
        <taxon>Eukaryota</taxon>
        <taxon>Viridiplantae</taxon>
        <taxon>Streptophyta</taxon>
        <taxon>Embryophyta</taxon>
        <taxon>Tracheophyta</taxon>
        <taxon>Spermatophyta</taxon>
        <taxon>Magnoliopsida</taxon>
        <taxon>eudicotyledons</taxon>
        <taxon>Gunneridae</taxon>
        <taxon>Pentapetalae</taxon>
        <taxon>rosids</taxon>
        <taxon>malvids</taxon>
        <taxon>Malvales</taxon>
        <taxon>Malvaceae</taxon>
        <taxon>Malvoideae</taxon>
        <taxon>Gossypium</taxon>
    </lineage>
</organism>
<accession>A0ABR0PFE6</accession>
<sequence>MVLPQGPVTQARAKKFKESITTFVAQLWNEMLLGHSEKADSSSLNSPCNYLQVQLSSSSSPPAQAISHSTQNQLTSLESDHFQFPSSGPTHY</sequence>
<gene>
    <name evidence="2" type="ORF">PVK06_024957</name>
</gene>
<keyword evidence="3" id="KW-1185">Reference proteome</keyword>
<evidence type="ECO:0000313" key="3">
    <source>
        <dbReference type="Proteomes" id="UP001358586"/>
    </source>
</evidence>
<dbReference type="Proteomes" id="UP001358586">
    <property type="component" value="Chromosome 7"/>
</dbReference>
<reference evidence="2 3" key="1">
    <citation type="submission" date="2023-03" db="EMBL/GenBank/DDBJ databases">
        <title>WGS of Gossypium arboreum.</title>
        <authorList>
            <person name="Yu D."/>
        </authorList>
    </citation>
    <scope>NUCLEOTIDE SEQUENCE [LARGE SCALE GENOMIC DNA]</scope>
    <source>
        <tissue evidence="2">Leaf</tissue>
    </source>
</reference>
<evidence type="ECO:0000256" key="1">
    <source>
        <dbReference type="SAM" id="MobiDB-lite"/>
    </source>
</evidence>
<feature type="region of interest" description="Disordered" evidence="1">
    <location>
        <begin position="55"/>
        <end position="92"/>
    </location>
</feature>
<dbReference type="EMBL" id="JARKNE010000007">
    <property type="protein sequence ID" value="KAK5819923.1"/>
    <property type="molecule type" value="Genomic_DNA"/>
</dbReference>
<feature type="compositionally biased region" description="Low complexity" evidence="1">
    <location>
        <begin position="56"/>
        <end position="69"/>
    </location>
</feature>
<comment type="caution">
    <text evidence="2">The sequence shown here is derived from an EMBL/GenBank/DDBJ whole genome shotgun (WGS) entry which is preliminary data.</text>
</comment>
<evidence type="ECO:0000313" key="2">
    <source>
        <dbReference type="EMBL" id="KAK5819923.1"/>
    </source>
</evidence>
<name>A0ABR0PFE6_GOSAR</name>
<proteinExistence type="predicted"/>